<keyword evidence="5 8" id="KW-1133">Transmembrane helix</keyword>
<dbReference type="GO" id="GO:0005886">
    <property type="term" value="C:plasma membrane"/>
    <property type="evidence" value="ECO:0007669"/>
    <property type="project" value="UniProtKB-SubCell"/>
</dbReference>
<feature type="transmembrane region" description="Helical" evidence="8">
    <location>
        <begin position="414"/>
        <end position="434"/>
    </location>
</feature>
<keyword evidence="4 8" id="KW-0812">Transmembrane</keyword>
<sequence length="475" mass="49438">MTDQLSAADLPRTSEPTFRRIPVLLMLVTCQLMLVIDATVLNVALPHIQIDLGFTSTGLSWVVNAYILVFGCLLLLGGRAGDLFGRRRVFVAGVAVFTCASLAAGLVDSAAALVIARVVQAIGAAAAGPNALALITTTFTKEEDRHWSLAWFSAIASGGFPIGLIVGGLFTDWLSWRAAMFINVPIGLAIALLTPRLVPAPTRHAARLDLPGAITATGGVAALIFGLLRAAERGWSDGPTIAALGIGLVLVAAFLAIESRTGQPLMPLRVFADRDRAAAYVITFLMAMAMISTFFFLTQFLQNVLGWNALVTGFAFLPMALGLVVTSRLTARLLPRLGTKWLMVIGASLIAVGMVCLTQLSTDSGYLSGLLVPMLLLGMGIGFTFATANVAIMSTVEAQDAGAAGGVLQTMQEVGSSVGLAVLITVFGFATGHARVLPHGLLVDGMAVAFAGAAVFAACGIAAAFGIRHRQSADT</sequence>
<keyword evidence="3" id="KW-1003">Cell membrane</keyword>
<dbReference type="SUPFAM" id="SSF103473">
    <property type="entry name" value="MFS general substrate transporter"/>
    <property type="match status" value="1"/>
</dbReference>
<dbReference type="AlphaFoldDB" id="Q9AJE7"/>
<evidence type="ECO:0000256" key="5">
    <source>
        <dbReference type="ARBA" id="ARBA00022989"/>
    </source>
</evidence>
<feature type="transmembrane region" description="Helical" evidence="8">
    <location>
        <begin position="21"/>
        <end position="45"/>
    </location>
</feature>
<feature type="transmembrane region" description="Helical" evidence="8">
    <location>
        <begin position="210"/>
        <end position="228"/>
    </location>
</feature>
<evidence type="ECO:0000256" key="2">
    <source>
        <dbReference type="ARBA" id="ARBA00022448"/>
    </source>
</evidence>
<feature type="transmembrane region" description="Helical" evidence="8">
    <location>
        <begin position="147"/>
        <end position="170"/>
    </location>
</feature>
<feature type="transmembrane region" description="Helical" evidence="8">
    <location>
        <begin position="366"/>
        <end position="393"/>
    </location>
</feature>
<reference evidence="10" key="1">
    <citation type="journal article" date="2001" name="J. Bacteriol.">
        <title>Eubacterial diterpene cyclase genes essential for production of the isoprenoid antibiotic terpentecin.</title>
        <authorList>
            <person name="Dairi T."/>
            <person name="Hamano Y."/>
            <person name="Kuzuyama T."/>
            <person name="Itoh N."/>
            <person name="Furihata K."/>
            <person name="Seto H."/>
        </authorList>
    </citation>
    <scope>NUCLEOTIDE SEQUENCE</scope>
</reference>
<evidence type="ECO:0000256" key="1">
    <source>
        <dbReference type="ARBA" id="ARBA00004651"/>
    </source>
</evidence>
<evidence type="ECO:0000256" key="8">
    <source>
        <dbReference type="SAM" id="Phobius"/>
    </source>
</evidence>
<feature type="transmembrane region" description="Helical" evidence="8">
    <location>
        <begin position="341"/>
        <end position="360"/>
    </location>
</feature>
<accession>Q9AJE7</accession>
<feature type="transmembrane region" description="Helical" evidence="8">
    <location>
        <begin position="113"/>
        <end position="135"/>
    </location>
</feature>
<dbReference type="EMBL" id="AB048795">
    <property type="protein sequence ID" value="BAB39203.1"/>
    <property type="molecule type" value="Genomic_DNA"/>
</dbReference>
<dbReference type="GO" id="GO:0022857">
    <property type="term" value="F:transmembrane transporter activity"/>
    <property type="evidence" value="ECO:0007669"/>
    <property type="project" value="InterPro"/>
</dbReference>
<dbReference type="GO" id="GO:0046677">
    <property type="term" value="P:response to antibiotic"/>
    <property type="evidence" value="ECO:0007669"/>
    <property type="project" value="UniProtKB-KW"/>
</dbReference>
<dbReference type="Gene3D" id="1.20.1250.20">
    <property type="entry name" value="MFS general substrate transporter like domains"/>
    <property type="match status" value="1"/>
</dbReference>
<feature type="transmembrane region" description="Helical" evidence="8">
    <location>
        <begin position="307"/>
        <end position="329"/>
    </location>
</feature>
<name>Q9AJE7_KITGR</name>
<proteinExistence type="predicted"/>
<feature type="transmembrane region" description="Helical" evidence="8">
    <location>
        <begin position="89"/>
        <end position="107"/>
    </location>
</feature>
<evidence type="ECO:0000256" key="3">
    <source>
        <dbReference type="ARBA" id="ARBA00022475"/>
    </source>
</evidence>
<keyword evidence="7" id="KW-0046">Antibiotic resistance</keyword>
<feature type="transmembrane region" description="Helical" evidence="8">
    <location>
        <begin position="176"/>
        <end position="198"/>
    </location>
</feature>
<dbReference type="InterPro" id="IPR011701">
    <property type="entry name" value="MFS"/>
</dbReference>
<feature type="domain" description="Major facilitator superfamily (MFS) profile" evidence="9">
    <location>
        <begin position="23"/>
        <end position="472"/>
    </location>
</feature>
<dbReference type="Pfam" id="PF07690">
    <property type="entry name" value="MFS_1"/>
    <property type="match status" value="1"/>
</dbReference>
<comment type="subcellular location">
    <subcellularLocation>
        <location evidence="1">Cell membrane</location>
        <topology evidence="1">Multi-pass membrane protein</topology>
    </subcellularLocation>
</comment>
<evidence type="ECO:0000256" key="7">
    <source>
        <dbReference type="ARBA" id="ARBA00023251"/>
    </source>
</evidence>
<evidence type="ECO:0000256" key="4">
    <source>
        <dbReference type="ARBA" id="ARBA00022692"/>
    </source>
</evidence>
<organism evidence="10">
    <name type="scientific">Kitasatospora griseola</name>
    <name type="common">Streptomyces griseolosporeus</name>
    <dbReference type="NCBI Taxonomy" id="2064"/>
    <lineage>
        <taxon>Bacteria</taxon>
        <taxon>Bacillati</taxon>
        <taxon>Actinomycetota</taxon>
        <taxon>Actinomycetes</taxon>
        <taxon>Kitasatosporales</taxon>
        <taxon>Streptomycetaceae</taxon>
        <taxon>Kitasatospora</taxon>
    </lineage>
</organism>
<dbReference type="InterPro" id="IPR036259">
    <property type="entry name" value="MFS_trans_sf"/>
</dbReference>
<evidence type="ECO:0000313" key="10">
    <source>
        <dbReference type="EMBL" id="BAB39203.1"/>
    </source>
</evidence>
<feature type="transmembrane region" description="Helical" evidence="8">
    <location>
        <begin position="278"/>
        <end position="301"/>
    </location>
</feature>
<dbReference type="InterPro" id="IPR020846">
    <property type="entry name" value="MFS_dom"/>
</dbReference>
<keyword evidence="2" id="KW-0813">Transport</keyword>
<dbReference type="PANTHER" id="PTHR42718:SF46">
    <property type="entry name" value="BLR6921 PROTEIN"/>
    <property type="match status" value="1"/>
</dbReference>
<evidence type="ECO:0000256" key="6">
    <source>
        <dbReference type="ARBA" id="ARBA00023136"/>
    </source>
</evidence>
<feature type="transmembrane region" description="Helical" evidence="8">
    <location>
        <begin position="446"/>
        <end position="467"/>
    </location>
</feature>
<feature type="transmembrane region" description="Helical" evidence="8">
    <location>
        <begin position="57"/>
        <end position="77"/>
    </location>
</feature>
<dbReference type="PROSITE" id="PS50850">
    <property type="entry name" value="MFS"/>
    <property type="match status" value="1"/>
</dbReference>
<dbReference type="PANTHER" id="PTHR42718">
    <property type="entry name" value="MAJOR FACILITATOR SUPERFAMILY MULTIDRUG TRANSPORTER MFSC"/>
    <property type="match status" value="1"/>
</dbReference>
<evidence type="ECO:0000259" key="9">
    <source>
        <dbReference type="PROSITE" id="PS50850"/>
    </source>
</evidence>
<dbReference type="CDD" id="cd17321">
    <property type="entry name" value="MFS_MMR_MDR_like"/>
    <property type="match status" value="1"/>
</dbReference>
<dbReference type="Gene3D" id="1.20.1720.10">
    <property type="entry name" value="Multidrug resistance protein D"/>
    <property type="match status" value="1"/>
</dbReference>
<dbReference type="RefSeq" id="WP_167349385.1">
    <property type="nucleotide sequence ID" value="NZ_JXZB01000002.1"/>
</dbReference>
<protein>
    <submittedName>
        <fullName evidence="10">Probable efflux protein</fullName>
    </submittedName>
</protein>
<keyword evidence="6 8" id="KW-0472">Membrane</keyword>
<feature type="transmembrane region" description="Helical" evidence="8">
    <location>
        <begin position="240"/>
        <end position="257"/>
    </location>
</feature>